<name>A0AAV4H278_9GAST</name>
<evidence type="ECO:0000313" key="7">
    <source>
        <dbReference type="Proteomes" id="UP000762676"/>
    </source>
</evidence>
<evidence type="ECO:0000256" key="5">
    <source>
        <dbReference type="SAM" id="Phobius"/>
    </source>
</evidence>
<proteinExistence type="predicted"/>
<keyword evidence="3 5" id="KW-1133">Transmembrane helix</keyword>
<organism evidence="6 7">
    <name type="scientific">Elysia marginata</name>
    <dbReference type="NCBI Taxonomy" id="1093978"/>
    <lineage>
        <taxon>Eukaryota</taxon>
        <taxon>Metazoa</taxon>
        <taxon>Spiralia</taxon>
        <taxon>Lophotrochozoa</taxon>
        <taxon>Mollusca</taxon>
        <taxon>Gastropoda</taxon>
        <taxon>Heterobranchia</taxon>
        <taxon>Euthyneura</taxon>
        <taxon>Panpulmonata</taxon>
        <taxon>Sacoglossa</taxon>
        <taxon>Placobranchoidea</taxon>
        <taxon>Plakobranchidae</taxon>
        <taxon>Elysia</taxon>
    </lineage>
</organism>
<keyword evidence="7" id="KW-1185">Reference proteome</keyword>
<dbReference type="InterPro" id="IPR005828">
    <property type="entry name" value="MFS_sugar_transport-like"/>
</dbReference>
<feature type="transmembrane region" description="Helical" evidence="5">
    <location>
        <begin position="206"/>
        <end position="223"/>
    </location>
</feature>
<sequence length="319" mass="36189">MTETFDAEHRELPTFAMQSFWAVGVMSMALLGYLIPEWQDLELAITLPVNILSVIYIFIIPESLPWLLSKGKLRQAETVINRFTAVNKLEPVPNLHAKLERFSKDNTQSPKEHPAISISEENSLSKPDSQIYTVITLFRTPRLRIITLIMFYLFLVNALAYYGIMYSTPELDGNRFLNLFLLGLVEIPAYIICITANKLIGRRRSVSIFLFICAVCNIAVLFIPEKSVRVVSDFMWGILKLEMIMVIVTSFECVFNYAYQSNVTLGIFGALTLVGCVFVLLLPETHNQPMPQTIEDVEKTQDASPKLTLFSSHTNSSFQ</sequence>
<dbReference type="Gene3D" id="1.20.1250.20">
    <property type="entry name" value="MFS general substrate transporter like domains"/>
    <property type="match status" value="1"/>
</dbReference>
<comment type="subcellular location">
    <subcellularLocation>
        <location evidence="1">Membrane</location>
        <topology evidence="1">Multi-pass membrane protein</topology>
    </subcellularLocation>
</comment>
<reference evidence="6 7" key="1">
    <citation type="journal article" date="2021" name="Elife">
        <title>Chloroplast acquisition without the gene transfer in kleptoplastic sea slugs, Plakobranchus ocellatus.</title>
        <authorList>
            <person name="Maeda T."/>
            <person name="Takahashi S."/>
            <person name="Yoshida T."/>
            <person name="Shimamura S."/>
            <person name="Takaki Y."/>
            <person name="Nagai Y."/>
            <person name="Toyoda A."/>
            <person name="Suzuki Y."/>
            <person name="Arimoto A."/>
            <person name="Ishii H."/>
            <person name="Satoh N."/>
            <person name="Nishiyama T."/>
            <person name="Hasebe M."/>
            <person name="Maruyama T."/>
            <person name="Minagawa J."/>
            <person name="Obokata J."/>
            <person name="Shigenobu S."/>
        </authorList>
    </citation>
    <scope>NUCLEOTIDE SEQUENCE [LARGE SCALE GENOMIC DNA]</scope>
</reference>
<feature type="transmembrane region" description="Helical" evidence="5">
    <location>
        <begin position="145"/>
        <end position="164"/>
    </location>
</feature>
<gene>
    <name evidence="6" type="ORF">ElyMa_006162400</name>
</gene>
<evidence type="ECO:0000256" key="3">
    <source>
        <dbReference type="ARBA" id="ARBA00022989"/>
    </source>
</evidence>
<evidence type="ECO:0000256" key="1">
    <source>
        <dbReference type="ARBA" id="ARBA00004141"/>
    </source>
</evidence>
<dbReference type="AlphaFoldDB" id="A0AAV4H278"/>
<comment type="caution">
    <text evidence="6">The sequence shown here is derived from an EMBL/GenBank/DDBJ whole genome shotgun (WGS) entry which is preliminary data.</text>
</comment>
<evidence type="ECO:0000256" key="4">
    <source>
        <dbReference type="ARBA" id="ARBA00023136"/>
    </source>
</evidence>
<protein>
    <submittedName>
        <fullName evidence="6">Solute carrier family 22 member 4</fullName>
    </submittedName>
</protein>
<feature type="transmembrane region" description="Helical" evidence="5">
    <location>
        <begin position="176"/>
        <end position="194"/>
    </location>
</feature>
<dbReference type="GO" id="GO:0022857">
    <property type="term" value="F:transmembrane transporter activity"/>
    <property type="evidence" value="ECO:0007669"/>
    <property type="project" value="InterPro"/>
</dbReference>
<keyword evidence="4 5" id="KW-0472">Membrane</keyword>
<keyword evidence="2 5" id="KW-0812">Transmembrane</keyword>
<evidence type="ECO:0000313" key="6">
    <source>
        <dbReference type="EMBL" id="GFR90915.1"/>
    </source>
</evidence>
<feature type="transmembrane region" description="Helical" evidence="5">
    <location>
        <begin position="262"/>
        <end position="282"/>
    </location>
</feature>
<feature type="transmembrane region" description="Helical" evidence="5">
    <location>
        <begin position="12"/>
        <end position="35"/>
    </location>
</feature>
<dbReference type="PANTHER" id="PTHR24064">
    <property type="entry name" value="SOLUTE CARRIER FAMILY 22 MEMBER"/>
    <property type="match status" value="1"/>
</dbReference>
<dbReference type="EMBL" id="BMAT01012376">
    <property type="protein sequence ID" value="GFR90915.1"/>
    <property type="molecule type" value="Genomic_DNA"/>
</dbReference>
<feature type="transmembrane region" description="Helical" evidence="5">
    <location>
        <begin position="235"/>
        <end position="255"/>
    </location>
</feature>
<accession>A0AAV4H278</accession>
<dbReference type="GO" id="GO:0016020">
    <property type="term" value="C:membrane"/>
    <property type="evidence" value="ECO:0007669"/>
    <property type="project" value="UniProtKB-SubCell"/>
</dbReference>
<evidence type="ECO:0000256" key="2">
    <source>
        <dbReference type="ARBA" id="ARBA00022692"/>
    </source>
</evidence>
<dbReference type="Pfam" id="PF00083">
    <property type="entry name" value="Sugar_tr"/>
    <property type="match status" value="1"/>
</dbReference>
<dbReference type="InterPro" id="IPR036259">
    <property type="entry name" value="MFS_trans_sf"/>
</dbReference>
<feature type="transmembrane region" description="Helical" evidence="5">
    <location>
        <begin position="47"/>
        <end position="68"/>
    </location>
</feature>
<dbReference type="SUPFAM" id="SSF103473">
    <property type="entry name" value="MFS general substrate transporter"/>
    <property type="match status" value="1"/>
</dbReference>
<dbReference type="Proteomes" id="UP000762676">
    <property type="component" value="Unassembled WGS sequence"/>
</dbReference>